<accession>A0ABX8Z5U2</accession>
<feature type="signal peptide" evidence="1">
    <location>
        <begin position="1"/>
        <end position="20"/>
    </location>
</feature>
<proteinExistence type="predicted"/>
<keyword evidence="1" id="KW-0732">Signal</keyword>
<evidence type="ECO:0000313" key="2">
    <source>
        <dbReference type="EMBL" id="QZA77953.1"/>
    </source>
</evidence>
<dbReference type="Proteomes" id="UP000825679">
    <property type="component" value="Chromosome"/>
</dbReference>
<feature type="chain" id="PRO_5047349430" evidence="1">
    <location>
        <begin position="21"/>
        <end position="245"/>
    </location>
</feature>
<keyword evidence="3" id="KW-1185">Reference proteome</keyword>
<name>A0ABX8Z5U2_9NEIS</name>
<organism evidence="2 3">
    <name type="scientific">Deefgea tanakiae</name>
    <dbReference type="NCBI Taxonomy" id="2865840"/>
    <lineage>
        <taxon>Bacteria</taxon>
        <taxon>Pseudomonadati</taxon>
        <taxon>Pseudomonadota</taxon>
        <taxon>Betaproteobacteria</taxon>
        <taxon>Neisseriales</taxon>
        <taxon>Chitinibacteraceae</taxon>
        <taxon>Deefgea</taxon>
    </lineage>
</organism>
<protein>
    <submittedName>
        <fullName evidence="2">Uncharacterized protein</fullName>
    </submittedName>
</protein>
<evidence type="ECO:0000256" key="1">
    <source>
        <dbReference type="SAM" id="SignalP"/>
    </source>
</evidence>
<gene>
    <name evidence="2" type="ORF">K4H28_00470</name>
</gene>
<dbReference type="RefSeq" id="WP_221006331.1">
    <property type="nucleotide sequence ID" value="NZ_CP081150.1"/>
</dbReference>
<sequence>MSLLFKFFLMFLLATSASYAQKIEGLGGLKIGMSYDDFHDWTVEEGYISLNDGIDGAERSRVKSKYIRIHDLQAGSGYAYGIYDNYLDGYHAYLVDEYSPSGVDIKKLMLIFRRGKLIYMNPLGDMVSQKIVGAISAKYGDPIKKIKSKGYNCVYLLTGVDFYVKDKLTYYYWRDDSAVKAYHAELFSYGSDCQSRIRFELVVQSSDFDKKKYDSENKKAANKYLETVKSREAKEIRQSTNLDEL</sequence>
<evidence type="ECO:0000313" key="3">
    <source>
        <dbReference type="Proteomes" id="UP000825679"/>
    </source>
</evidence>
<dbReference type="EMBL" id="CP081150">
    <property type="protein sequence ID" value="QZA77953.1"/>
    <property type="molecule type" value="Genomic_DNA"/>
</dbReference>
<reference evidence="2 3" key="1">
    <citation type="submission" date="2021-08" db="EMBL/GenBank/DDBJ databases">
        <title>complete genome sequencing of Deefgea sp. D25.</title>
        <authorList>
            <person name="Bae J.-W."/>
            <person name="Gim D.-H."/>
        </authorList>
    </citation>
    <scope>NUCLEOTIDE SEQUENCE [LARGE SCALE GENOMIC DNA]</scope>
    <source>
        <strain evidence="2 3">D25</strain>
    </source>
</reference>